<evidence type="ECO:0000256" key="2">
    <source>
        <dbReference type="ARBA" id="ARBA00006375"/>
    </source>
</evidence>
<dbReference type="EMBL" id="BRYB01000653">
    <property type="protein sequence ID" value="GMI34694.1"/>
    <property type="molecule type" value="Genomic_DNA"/>
</dbReference>
<evidence type="ECO:0000256" key="3">
    <source>
        <dbReference type="ARBA" id="ARBA00022448"/>
    </source>
</evidence>
<dbReference type="Proteomes" id="UP001165060">
    <property type="component" value="Unassembled WGS sequence"/>
</dbReference>
<accession>A0ABQ6MWT2</accession>
<feature type="repeat" description="Solcar" evidence="8">
    <location>
        <begin position="10"/>
        <end position="87"/>
    </location>
</feature>
<sequence>MNPPTKGKPGFGASCGLAGGTAIMVVNFTHPIEVVKTRLQVSPSFSVSALVKSEGFSALYKGIAAAWLREASYTSIKLGAYGPIKDLLVGDRKEVPFALKFASGSASGAIGTLFGNPFDVMKTMQMAGDSK</sequence>
<dbReference type="InterPro" id="IPR018108">
    <property type="entry name" value="MCP_transmembrane"/>
</dbReference>
<dbReference type="Gene3D" id="1.50.40.10">
    <property type="entry name" value="Mitochondrial carrier domain"/>
    <property type="match status" value="1"/>
</dbReference>
<dbReference type="PANTHER" id="PTHR45618">
    <property type="entry name" value="MITOCHONDRIAL DICARBOXYLATE CARRIER-RELATED"/>
    <property type="match status" value="1"/>
</dbReference>
<protein>
    <submittedName>
        <fullName evidence="10">Uncharacterized protein</fullName>
    </submittedName>
</protein>
<keyword evidence="5" id="KW-0677">Repeat</keyword>
<comment type="caution">
    <text evidence="10">The sequence shown here is derived from an EMBL/GenBank/DDBJ whole genome shotgun (WGS) entry which is preliminary data.</text>
</comment>
<evidence type="ECO:0000256" key="7">
    <source>
        <dbReference type="ARBA" id="ARBA00023136"/>
    </source>
</evidence>
<organism evidence="10 11">
    <name type="scientific">Tetraparma gracilis</name>
    <dbReference type="NCBI Taxonomy" id="2962635"/>
    <lineage>
        <taxon>Eukaryota</taxon>
        <taxon>Sar</taxon>
        <taxon>Stramenopiles</taxon>
        <taxon>Ochrophyta</taxon>
        <taxon>Bolidophyceae</taxon>
        <taxon>Parmales</taxon>
        <taxon>Triparmaceae</taxon>
        <taxon>Tetraparma</taxon>
    </lineage>
</organism>
<dbReference type="PROSITE" id="PS50920">
    <property type="entry name" value="SOLCAR"/>
    <property type="match status" value="1"/>
</dbReference>
<keyword evidence="3 9" id="KW-0813">Transport</keyword>
<evidence type="ECO:0000313" key="10">
    <source>
        <dbReference type="EMBL" id="GMI34694.1"/>
    </source>
</evidence>
<comment type="subcellular location">
    <subcellularLocation>
        <location evidence="1">Membrane</location>
        <topology evidence="1">Multi-pass membrane protein</topology>
    </subcellularLocation>
</comment>
<dbReference type="Pfam" id="PF00153">
    <property type="entry name" value="Mito_carr"/>
    <property type="match status" value="2"/>
</dbReference>
<gene>
    <name evidence="10" type="ORF">TeGR_g10130</name>
</gene>
<evidence type="ECO:0000256" key="5">
    <source>
        <dbReference type="ARBA" id="ARBA00022737"/>
    </source>
</evidence>
<evidence type="ECO:0000256" key="6">
    <source>
        <dbReference type="ARBA" id="ARBA00022989"/>
    </source>
</evidence>
<reference evidence="10 11" key="1">
    <citation type="journal article" date="2023" name="Commun. Biol.">
        <title>Genome analysis of Parmales, the sister group of diatoms, reveals the evolutionary specialization of diatoms from phago-mixotrophs to photoautotrophs.</title>
        <authorList>
            <person name="Ban H."/>
            <person name="Sato S."/>
            <person name="Yoshikawa S."/>
            <person name="Yamada K."/>
            <person name="Nakamura Y."/>
            <person name="Ichinomiya M."/>
            <person name="Sato N."/>
            <person name="Blanc-Mathieu R."/>
            <person name="Endo H."/>
            <person name="Kuwata A."/>
            <person name="Ogata H."/>
        </authorList>
    </citation>
    <scope>NUCLEOTIDE SEQUENCE [LARGE SCALE GENOMIC DNA]</scope>
</reference>
<comment type="similarity">
    <text evidence="2 9">Belongs to the mitochondrial carrier (TC 2.A.29) family.</text>
</comment>
<keyword evidence="7 8" id="KW-0472">Membrane</keyword>
<evidence type="ECO:0000256" key="1">
    <source>
        <dbReference type="ARBA" id="ARBA00004141"/>
    </source>
</evidence>
<proteinExistence type="inferred from homology"/>
<name>A0ABQ6MWT2_9STRA</name>
<evidence type="ECO:0000313" key="11">
    <source>
        <dbReference type="Proteomes" id="UP001165060"/>
    </source>
</evidence>
<keyword evidence="6" id="KW-1133">Transmembrane helix</keyword>
<evidence type="ECO:0000256" key="9">
    <source>
        <dbReference type="RuleBase" id="RU000488"/>
    </source>
</evidence>
<dbReference type="InterPro" id="IPR050391">
    <property type="entry name" value="Mito_Metabolite_Transporter"/>
</dbReference>
<keyword evidence="4 8" id="KW-0812">Transmembrane</keyword>
<evidence type="ECO:0000256" key="8">
    <source>
        <dbReference type="PROSITE-ProRule" id="PRU00282"/>
    </source>
</evidence>
<dbReference type="SUPFAM" id="SSF103506">
    <property type="entry name" value="Mitochondrial carrier"/>
    <property type="match status" value="1"/>
</dbReference>
<evidence type="ECO:0000256" key="4">
    <source>
        <dbReference type="ARBA" id="ARBA00022692"/>
    </source>
</evidence>
<dbReference type="InterPro" id="IPR023395">
    <property type="entry name" value="MCP_dom_sf"/>
</dbReference>
<keyword evidence="11" id="KW-1185">Reference proteome</keyword>